<dbReference type="PROSITE" id="PS01359">
    <property type="entry name" value="ZF_PHD_1"/>
    <property type="match status" value="1"/>
</dbReference>
<feature type="region of interest" description="Disordered" evidence="12">
    <location>
        <begin position="423"/>
        <end position="448"/>
    </location>
</feature>
<dbReference type="InterPro" id="IPR050951">
    <property type="entry name" value="Retrovirus_Pol_polyprotein"/>
</dbReference>
<evidence type="ECO:0000256" key="6">
    <source>
        <dbReference type="ARBA" id="ARBA00022759"/>
    </source>
</evidence>
<dbReference type="InterPro" id="IPR012337">
    <property type="entry name" value="RNaseH-like_sf"/>
</dbReference>
<dbReference type="PROSITE" id="PS50016">
    <property type="entry name" value="ZF_PHD_2"/>
    <property type="match status" value="1"/>
</dbReference>
<accession>A0AAE0H222</accession>
<evidence type="ECO:0000256" key="12">
    <source>
        <dbReference type="SAM" id="MobiDB-lite"/>
    </source>
</evidence>
<feature type="transmembrane region" description="Helical" evidence="13">
    <location>
        <begin position="545"/>
        <end position="567"/>
    </location>
</feature>
<dbReference type="Pfam" id="PF00628">
    <property type="entry name" value="PHD"/>
    <property type="match status" value="1"/>
</dbReference>
<feature type="domain" description="PHD-type" evidence="14">
    <location>
        <begin position="2374"/>
        <end position="2424"/>
    </location>
</feature>
<dbReference type="Gene3D" id="3.10.10.10">
    <property type="entry name" value="HIV Type 1 Reverse Transcriptase, subunit A, domain 1"/>
    <property type="match status" value="1"/>
</dbReference>
<organism evidence="16 17">
    <name type="scientific">Cymbomonas tetramitiformis</name>
    <dbReference type="NCBI Taxonomy" id="36881"/>
    <lineage>
        <taxon>Eukaryota</taxon>
        <taxon>Viridiplantae</taxon>
        <taxon>Chlorophyta</taxon>
        <taxon>Pyramimonadophyceae</taxon>
        <taxon>Pyramimonadales</taxon>
        <taxon>Pyramimonadaceae</taxon>
        <taxon>Cymbomonas</taxon>
    </lineage>
</organism>
<dbReference type="InterPro" id="IPR041373">
    <property type="entry name" value="RT_RNaseH"/>
</dbReference>
<dbReference type="GO" id="GO:0008168">
    <property type="term" value="F:methyltransferase activity"/>
    <property type="evidence" value="ECO:0007669"/>
    <property type="project" value="UniProtKB-KW"/>
</dbReference>
<dbReference type="SUPFAM" id="SSF56672">
    <property type="entry name" value="DNA/RNA polymerases"/>
    <property type="match status" value="1"/>
</dbReference>
<dbReference type="EMBL" id="LGRX02000441">
    <property type="protein sequence ID" value="KAK3288547.1"/>
    <property type="molecule type" value="Genomic_DNA"/>
</dbReference>
<dbReference type="Gene3D" id="3.40.50.150">
    <property type="entry name" value="Vaccinia Virus protein VP39"/>
    <property type="match status" value="1"/>
</dbReference>
<evidence type="ECO:0000259" key="15">
    <source>
        <dbReference type="PROSITE" id="PS50994"/>
    </source>
</evidence>
<keyword evidence="8" id="KW-0378">Hydrolase</keyword>
<dbReference type="GO" id="GO:0015074">
    <property type="term" value="P:DNA integration"/>
    <property type="evidence" value="ECO:0007669"/>
    <property type="project" value="InterPro"/>
</dbReference>
<dbReference type="GO" id="GO:0032259">
    <property type="term" value="P:methylation"/>
    <property type="evidence" value="ECO:0007669"/>
    <property type="project" value="UniProtKB-KW"/>
</dbReference>
<comment type="caution">
    <text evidence="16">The sequence shown here is derived from an EMBL/GenBank/DDBJ whole genome shotgun (WGS) entry which is preliminary data.</text>
</comment>
<feature type="transmembrane region" description="Helical" evidence="13">
    <location>
        <begin position="724"/>
        <end position="741"/>
    </location>
</feature>
<evidence type="ECO:0000259" key="14">
    <source>
        <dbReference type="PROSITE" id="PS50016"/>
    </source>
</evidence>
<keyword evidence="13" id="KW-0812">Transmembrane</keyword>
<dbReference type="InterPro" id="IPR029063">
    <property type="entry name" value="SAM-dependent_MTases_sf"/>
</dbReference>
<dbReference type="Gene3D" id="2.30.30.1150">
    <property type="match status" value="1"/>
</dbReference>
<name>A0AAE0H222_9CHLO</name>
<reference evidence="16 17" key="1">
    <citation type="journal article" date="2015" name="Genome Biol. Evol.">
        <title>Comparative Genomics of a Bacterivorous Green Alga Reveals Evolutionary Causalities and Consequences of Phago-Mixotrophic Mode of Nutrition.</title>
        <authorList>
            <person name="Burns J.A."/>
            <person name="Paasch A."/>
            <person name="Narechania A."/>
            <person name="Kim E."/>
        </authorList>
    </citation>
    <scope>NUCLEOTIDE SEQUENCE [LARGE SCALE GENOMIC DNA]</scope>
    <source>
        <strain evidence="16 17">PLY_AMNH</strain>
    </source>
</reference>
<dbReference type="GO" id="GO:0004519">
    <property type="term" value="F:endonuclease activity"/>
    <property type="evidence" value="ECO:0007669"/>
    <property type="project" value="UniProtKB-KW"/>
</dbReference>
<dbReference type="InterPro" id="IPR043128">
    <property type="entry name" value="Rev_trsase/Diguanyl_cyclase"/>
</dbReference>
<evidence type="ECO:0000256" key="4">
    <source>
        <dbReference type="ARBA" id="ARBA00022722"/>
    </source>
</evidence>
<keyword evidence="6" id="KW-0255">Endonuclease</keyword>
<evidence type="ECO:0000256" key="3">
    <source>
        <dbReference type="ARBA" id="ARBA00022695"/>
    </source>
</evidence>
<evidence type="ECO:0000256" key="11">
    <source>
        <dbReference type="PROSITE-ProRule" id="PRU00146"/>
    </source>
</evidence>
<gene>
    <name evidence="16" type="ORF">CYMTET_3984</name>
</gene>
<evidence type="ECO:0000256" key="13">
    <source>
        <dbReference type="SAM" id="Phobius"/>
    </source>
</evidence>
<keyword evidence="1" id="KW-0489">Methyltransferase</keyword>
<dbReference type="SMART" id="SM00249">
    <property type="entry name" value="PHD"/>
    <property type="match status" value="1"/>
</dbReference>
<dbReference type="GO" id="GO:0008270">
    <property type="term" value="F:zinc ion binding"/>
    <property type="evidence" value="ECO:0007669"/>
    <property type="project" value="UniProtKB-KW"/>
</dbReference>
<evidence type="ECO:0000256" key="1">
    <source>
        <dbReference type="ARBA" id="ARBA00022603"/>
    </source>
</evidence>
<dbReference type="Pfam" id="PF17917">
    <property type="entry name" value="RT_RNaseH"/>
    <property type="match status" value="1"/>
</dbReference>
<dbReference type="PANTHER" id="PTHR37984">
    <property type="entry name" value="PROTEIN CBG26694"/>
    <property type="match status" value="1"/>
</dbReference>
<dbReference type="PANTHER" id="PTHR37984:SF5">
    <property type="entry name" value="PROTEIN NYNRIN-LIKE"/>
    <property type="match status" value="1"/>
</dbReference>
<evidence type="ECO:0000256" key="9">
    <source>
        <dbReference type="ARBA" id="ARBA00022833"/>
    </source>
</evidence>
<dbReference type="Proteomes" id="UP001190700">
    <property type="component" value="Unassembled WGS sequence"/>
</dbReference>
<dbReference type="InterPro" id="IPR041588">
    <property type="entry name" value="Integrase_H2C2"/>
</dbReference>
<dbReference type="Gene3D" id="3.10.20.370">
    <property type="match status" value="1"/>
</dbReference>
<evidence type="ECO:0000256" key="10">
    <source>
        <dbReference type="ARBA" id="ARBA00022918"/>
    </source>
</evidence>
<dbReference type="SUPFAM" id="SSF57903">
    <property type="entry name" value="FYVE/PHD zinc finger"/>
    <property type="match status" value="1"/>
</dbReference>
<dbReference type="Gene3D" id="3.30.420.10">
    <property type="entry name" value="Ribonuclease H-like superfamily/Ribonuclease H"/>
    <property type="match status" value="1"/>
</dbReference>
<dbReference type="InterPro" id="IPR000477">
    <property type="entry name" value="RT_dom"/>
</dbReference>
<dbReference type="GO" id="GO:0016787">
    <property type="term" value="F:hydrolase activity"/>
    <property type="evidence" value="ECO:0007669"/>
    <property type="project" value="UniProtKB-KW"/>
</dbReference>
<keyword evidence="4" id="KW-0540">Nuclease</keyword>
<dbReference type="Pfam" id="PF00145">
    <property type="entry name" value="DNA_methylase"/>
    <property type="match status" value="1"/>
</dbReference>
<evidence type="ECO:0000313" key="16">
    <source>
        <dbReference type="EMBL" id="KAK3288547.1"/>
    </source>
</evidence>
<dbReference type="InterPro" id="IPR001584">
    <property type="entry name" value="Integrase_cat-core"/>
</dbReference>
<feature type="transmembrane region" description="Helical" evidence="13">
    <location>
        <begin position="600"/>
        <end position="622"/>
    </location>
</feature>
<evidence type="ECO:0000256" key="8">
    <source>
        <dbReference type="ARBA" id="ARBA00022801"/>
    </source>
</evidence>
<proteinExistence type="predicted"/>
<keyword evidence="5" id="KW-0479">Metal-binding</keyword>
<evidence type="ECO:0008006" key="18">
    <source>
        <dbReference type="Google" id="ProtNLM"/>
    </source>
</evidence>
<keyword evidence="17" id="KW-1185">Reference proteome</keyword>
<dbReference type="SUPFAM" id="SSF53098">
    <property type="entry name" value="Ribonuclease H-like"/>
    <property type="match status" value="1"/>
</dbReference>
<keyword evidence="10" id="KW-0695">RNA-directed DNA polymerase</keyword>
<feature type="domain" description="Integrase catalytic" evidence="15">
    <location>
        <begin position="2059"/>
        <end position="2226"/>
    </location>
</feature>
<dbReference type="InterPro" id="IPR011011">
    <property type="entry name" value="Znf_FYVE_PHD"/>
</dbReference>
<dbReference type="Gene3D" id="1.10.340.70">
    <property type="match status" value="1"/>
</dbReference>
<keyword evidence="13" id="KW-1133">Transmembrane helix</keyword>
<evidence type="ECO:0000256" key="2">
    <source>
        <dbReference type="ARBA" id="ARBA00022679"/>
    </source>
</evidence>
<dbReference type="GO" id="GO:0003676">
    <property type="term" value="F:nucleic acid binding"/>
    <property type="evidence" value="ECO:0007669"/>
    <property type="project" value="InterPro"/>
</dbReference>
<evidence type="ECO:0000256" key="5">
    <source>
        <dbReference type="ARBA" id="ARBA00022723"/>
    </source>
</evidence>
<evidence type="ECO:0000256" key="7">
    <source>
        <dbReference type="ARBA" id="ARBA00022771"/>
    </source>
</evidence>
<dbReference type="GO" id="GO:0003964">
    <property type="term" value="F:RNA-directed DNA polymerase activity"/>
    <property type="evidence" value="ECO:0007669"/>
    <property type="project" value="UniProtKB-KW"/>
</dbReference>
<protein>
    <recommendedName>
        <fullName evidence="18">Reverse transcriptase</fullName>
    </recommendedName>
</protein>
<dbReference type="InterPro" id="IPR019787">
    <property type="entry name" value="Znf_PHD-finger"/>
</dbReference>
<feature type="region of interest" description="Disordered" evidence="12">
    <location>
        <begin position="2472"/>
        <end position="2493"/>
    </location>
</feature>
<keyword evidence="3" id="KW-0548">Nucleotidyltransferase</keyword>
<feature type="transmembrane region" description="Helical" evidence="13">
    <location>
        <begin position="674"/>
        <end position="694"/>
    </location>
</feature>
<dbReference type="InterPro" id="IPR043502">
    <property type="entry name" value="DNA/RNA_pol_sf"/>
</dbReference>
<keyword evidence="2" id="KW-0808">Transferase</keyword>
<feature type="region of interest" description="Disordered" evidence="12">
    <location>
        <begin position="315"/>
        <end position="336"/>
    </location>
</feature>
<dbReference type="Pfam" id="PF00078">
    <property type="entry name" value="RVT_1"/>
    <property type="match status" value="1"/>
</dbReference>
<dbReference type="InterPro" id="IPR036397">
    <property type="entry name" value="RNaseH_sf"/>
</dbReference>
<feature type="region of interest" description="Disordered" evidence="12">
    <location>
        <begin position="1294"/>
        <end position="1323"/>
    </location>
</feature>
<dbReference type="Gene3D" id="3.30.70.270">
    <property type="match status" value="2"/>
</dbReference>
<evidence type="ECO:0000313" key="17">
    <source>
        <dbReference type="Proteomes" id="UP001190700"/>
    </source>
</evidence>
<dbReference type="SUPFAM" id="SSF53335">
    <property type="entry name" value="S-adenosyl-L-methionine-dependent methyltransferases"/>
    <property type="match status" value="1"/>
</dbReference>
<dbReference type="CDD" id="cd09274">
    <property type="entry name" value="RNase_HI_RT_Ty3"/>
    <property type="match status" value="1"/>
</dbReference>
<dbReference type="CDD" id="cd01647">
    <property type="entry name" value="RT_LTR"/>
    <property type="match status" value="1"/>
</dbReference>
<dbReference type="PROSITE" id="PS50994">
    <property type="entry name" value="INTEGRASE"/>
    <property type="match status" value="1"/>
</dbReference>
<dbReference type="InterPro" id="IPR019786">
    <property type="entry name" value="Zinc_finger_PHD-type_CS"/>
</dbReference>
<keyword evidence="13" id="KW-0472">Membrane</keyword>
<keyword evidence="9" id="KW-0862">Zinc</keyword>
<dbReference type="InterPro" id="IPR001525">
    <property type="entry name" value="C5_MeTfrase"/>
</dbReference>
<keyword evidence="7 11" id="KW-0863">Zinc-finger</keyword>
<dbReference type="Pfam" id="PF17921">
    <property type="entry name" value="Integrase_H2C2"/>
    <property type="match status" value="1"/>
</dbReference>
<sequence>MDEMRGLMYESLTTLFYIRFRRGTAVSTLADSQIRFYLANCNPTRSDALARVAQQKLRVRASIAHALSEKRVAIGGQTRTNAGVGSYLESTLRPFFDDFEYGETHLQRFVENYQSGVSARTVLVLSVKSGERGRSVHYIFDDQAYYDRVHREATLPGHIMIFKQAYLQDPGRKFDSLEWVPESSACSHTQSAISKLRLQLSLQLVNVGMPAKAVDTRLKLEADNKREVDNLSSCLEVSQAQEVEFNRRFAELEWSKRDAEAKALEAEAETRTVLNSKHAAMDTSRAEQVRLTTRAIAAEQALQLAQLQIQGNKLESPDVDSLSGGPPTVANSPRVPCSPPSFPEFETDVRYDVFFAEAPPAPPGMGYEGTYRIAEAQPTFAPSDDAPLANSLRAVLAQPAETLDNETSPSEALDSWTQAVLAMSPNPSVNDDEQEAPRGTPRRSLRSVKPAMSCAHGLGGPTALVRQLVTGETITLLLSAIIVHAVPWLRPGTLVAVWAMLEACRWLAVLLFDYAVNIVYKGCARAMARVVWTRRTWSEHDRFTLRWMATAILYWTSMLMCTVWRVVGFHHQTWATWHVVPLRMIIANAGWWWEPYSCGLTIFFALAVTLAHVMNVAGHSWLSEYSTTSTVVDTLCHVATNAHTSVSYAPRRLRKPRFARRLQHQQVLAWRYRVAHICYVAMTIGCCVFMAAGGQLRWMHRGWKTVVCMLAASPPTRPANAGRILRLFVLLVGALLLSVTVSQPTSHVMHMDSVAPVQPPGMVGSTWDAQQQSRQWEPGWECFAAEEVLPHTVLDELQPGGKTTVTRDEGSWLDTELNATFGGHPEFTEEHWEEMRAILGRCKDCFANKPQDIKGYHGNATHNTFAIPFKDESKVSYQRPRKYSPGEQEIIDIHCKELLEYGFIEPASQHCRHASNVVVAGKKDHVTGLWTQTRFCVDLRSTNRLSLKDNTLPHRPEDMYQKVAKAKFKTMLDATKAFHQIPMATEEDRDKTAFWWGNQLYRYTSMPFGAAGATAAFIRVMDYELRAFTHCTVTYVDDIVIYSDTAEQHLKDVEAVLRTLGDAGIRLHSGKSTFGASTVDFLGFRIGHNTIGAQEAKCKAIQDLPRPEDKTGLRSILGMMNYYKGLVGEPGGPIYSELARPLNDLLKKEVVDIKGSWGRDQDESLQRLKDALCSGRCLRPIDYTKPIFLYTDWSNHGIGAVLGQKDEEGVEHICVAISRSLGKTEKQYASFQDEMLAAVWAVRTLRQYLHGVHFTLVTDHSPLTTLIEKADLQGQHLRWAISLQEFDFSVQYRPGPKNENADVPSRYPLPTTEDETGARLDRADGDPVEASVTELYSRSFCDQVCMLLAEDPPLGEVARPETQVANYCKLEAMDQLGTGPAQRLFDVHHREELEVNVGVLFDTDHPEPVKDSGRLSRSAWKALSTLRPVRGARGSGTPAGYYQETMEQGTLQVPKKADTRVVDADFYREAREEGVTCYEPCGGLCAGLEMLLRNGVKVNTYLYQDISTVSQAVARARCLSLQHRYPNLLAPGAIKLEQLPPNLEHVTAQNLVDAGAQSGERWVMVCGFPCQDLSPAGKLAGLGGKHSKLFYETVRVLSVLQQLQAQKPPGYIRENVSPLAHKPGTRIRDEVFPHIIGMVGHPVSFDAAQAGSYAHRLRAYWSNLFQNDQFNAVMGKVERPTGRKVLDILHAGWQPREVTASDSPPHYRANIMGEPMRALPTIMATQNSFEFRAPRVGSLLSTTKGEVSAREVNLEEKSRAMGYNVHELRMTDEVDEVKLAQVLGLAMDRRAMELLYSVAEASRRGLPYSQEDHSKVVACLAKGISHEDWERKLQQMCAQGHKGTQGLGAQVVVPRKKSWQKGAQLEFYSVAKYKVLHGSRFTAAKWGAAGHGAGTLEPAWKPVAQEKPMRLPTLDDTARLTELMASMAQQEAQREDHRDIHNDEWTLSWLKSKGTVELPDHVNGQRVRKRASRHRWDEATDEIYLITLAGKELRVPKPSDRLQLVKEYHARTGHWGIRRTLNLLWQRNWWADIRKDVVAVVTQCETCQRVKTHYAREEAKLSPLEIKSFMYRWSLDLARPTVKTTKAGNNRVLIMVEHYSRFAICVPIPNKEAATVANAFRQHVLAVFGAPAECLVDGGAEFEGEFEDLCKQCMIDRRVTSPDSPEGNGLTERVVKTIKFCFKKMALEKGLNWEWDELLWSLSLGYNAARQQSTQVSPFNLLFAQEAVVPPDLKGSPPMDFDSDVLDDSDARVKKLLRRALMIKRMMVHAGCSLEVAQHRDTLNYESRRGGGHAPKPHLFKAGDFVYIRQKPRTGMEVATKPAILKLASVQRNGVVTLEDSTRLREKSTVQNIAPCHLQVKDQYDCSRAVPSKHLPCEVCKRTDGEASMLLCDACNRGYHIWCLTPALKHVPDGDWLCPKCPNTEAEVAAAEVEVHSLVDKMGKMELRIKERLVSGDRLLAADVGPKRIVKKGAGQPWQASTKEQLASDEGSMGHLPDHIKWEDQGMLTEAVRKLMPGHWHEGHRTILSRKCAEQMARARELRHAAKVPAMVEEEVEKRGDVSKMSRVQVKNASALYWGLELVMTGPQEVKRLALELDWSSLRKAWDPWAGTGVISKVMKQEWEHLSFMNNDWNPQLGWPEARNALQPGNYRAWREKYGACDAIVTSPWFAVLDIALPLAVLASRKVACVHVPSHYMTDMTESRAKYFRHLSHAGRLHVIGHLEHGPIGRRCMWVLVFKNPLLRAQMLRGGESSGVAMFTFSMGSRAGCAGATPDELVAETRRRCGDRGDRGHADAVVTLETVDSDTGLIDDM</sequence>
<dbReference type="InterPro" id="IPR001965">
    <property type="entry name" value="Znf_PHD"/>
</dbReference>